<dbReference type="CDD" id="cd05819">
    <property type="entry name" value="NHL"/>
    <property type="match status" value="1"/>
</dbReference>
<sequence length="465" mass="53512">MARANNKTQCFTCSENKLTYSCEGCSKRFCLIHLAEHQQILNKELNDIIYNYNQLKQILNQKKQNHSLIKQINQWEINSIEIIRQKAQDCRKIIIESLQTCINDIEMKFNDLSEQIHKENELNEINLNYLKDKLIKITKKLNNPTNISIEKDSQPFINEISIVVPKKPKLNKWKQNAITVAAGNEKGQQLNQLSHPFGIFIEKNKNIFIADYDNHRIIEWKHDAKEGLIIAGGNGDGDRLDQLNWPTDVIVDQQNHSIIIADCWNRRVIRWMNQAQQILIDNIDCFGLAMDKNGFLYISDLGKNEVRRWKMGEYDNEGILIAGGHEERNQLNQLNCPTYIFVDEDQSVYVSDRKNHRVLIWRKDAKEGRIVAGGNGEGGNLNQLSQPQGVIVDDFGQIYVADLRNDRVIRWCEGKEEGEVVVGGNGEGKKSNQLDGPTGLSFDDEGNLYVVDSRNHRIQKFELIL</sequence>
<evidence type="ECO:0000256" key="3">
    <source>
        <dbReference type="SAM" id="Coils"/>
    </source>
</evidence>
<dbReference type="Proteomes" id="UP000663881">
    <property type="component" value="Unassembled WGS sequence"/>
</dbReference>
<dbReference type="AlphaFoldDB" id="A0A814VMY9"/>
<dbReference type="PANTHER" id="PTHR24104:SF25">
    <property type="entry name" value="PROTEIN LIN-41"/>
    <property type="match status" value="1"/>
</dbReference>
<proteinExistence type="predicted"/>
<gene>
    <name evidence="5" type="ORF">OKA104_LOCUS13336</name>
    <name evidence="4" type="ORF">VCS650_LOCUS24962</name>
</gene>
<dbReference type="EMBL" id="CAJNON010000313">
    <property type="protein sequence ID" value="CAF1189402.1"/>
    <property type="molecule type" value="Genomic_DNA"/>
</dbReference>
<dbReference type="PANTHER" id="PTHR24104">
    <property type="entry name" value="E3 UBIQUITIN-PROTEIN LIGASE NHLRC1-RELATED"/>
    <property type="match status" value="1"/>
</dbReference>
<organism evidence="4 6">
    <name type="scientific">Adineta steineri</name>
    <dbReference type="NCBI Taxonomy" id="433720"/>
    <lineage>
        <taxon>Eukaryota</taxon>
        <taxon>Metazoa</taxon>
        <taxon>Spiralia</taxon>
        <taxon>Gnathifera</taxon>
        <taxon>Rotifera</taxon>
        <taxon>Eurotatoria</taxon>
        <taxon>Bdelloidea</taxon>
        <taxon>Adinetida</taxon>
        <taxon>Adinetidae</taxon>
        <taxon>Adineta</taxon>
    </lineage>
</organism>
<dbReference type="InterPro" id="IPR011042">
    <property type="entry name" value="6-blade_b-propeller_TolB-like"/>
</dbReference>
<dbReference type="EMBL" id="CAJOAY010000671">
    <property type="protein sequence ID" value="CAF3713286.1"/>
    <property type="molecule type" value="Genomic_DNA"/>
</dbReference>
<dbReference type="GO" id="GO:0008270">
    <property type="term" value="F:zinc ion binding"/>
    <property type="evidence" value="ECO:0007669"/>
    <property type="project" value="UniProtKB-KW"/>
</dbReference>
<dbReference type="Pfam" id="PF01436">
    <property type="entry name" value="NHL"/>
    <property type="match status" value="1"/>
</dbReference>
<evidence type="ECO:0000313" key="6">
    <source>
        <dbReference type="Proteomes" id="UP000663891"/>
    </source>
</evidence>
<comment type="caution">
    <text evidence="4">The sequence shown here is derived from an EMBL/GenBank/DDBJ whole genome shotgun (WGS) entry which is preliminary data.</text>
</comment>
<keyword evidence="1" id="KW-0677">Repeat</keyword>
<dbReference type="Proteomes" id="UP000663891">
    <property type="component" value="Unassembled WGS sequence"/>
</dbReference>
<evidence type="ECO:0000313" key="5">
    <source>
        <dbReference type="EMBL" id="CAF3713286.1"/>
    </source>
</evidence>
<dbReference type="Gene3D" id="2.40.10.500">
    <property type="match status" value="1"/>
</dbReference>
<evidence type="ECO:0000256" key="2">
    <source>
        <dbReference type="PROSITE-ProRule" id="PRU00504"/>
    </source>
</evidence>
<evidence type="ECO:0000256" key="1">
    <source>
        <dbReference type="ARBA" id="ARBA00022737"/>
    </source>
</evidence>
<dbReference type="SUPFAM" id="SSF63829">
    <property type="entry name" value="Calcium-dependent phosphotriesterase"/>
    <property type="match status" value="1"/>
</dbReference>
<dbReference type="Gene3D" id="2.120.10.30">
    <property type="entry name" value="TolB, C-terminal domain"/>
    <property type="match status" value="2"/>
</dbReference>
<dbReference type="InterPro" id="IPR001258">
    <property type="entry name" value="NHL_repeat"/>
</dbReference>
<name>A0A814VMY9_9BILA</name>
<dbReference type="PROSITE" id="PS51125">
    <property type="entry name" value="NHL"/>
    <property type="match status" value="2"/>
</dbReference>
<feature type="repeat" description="NHL" evidence="2">
    <location>
        <begin position="333"/>
        <end position="364"/>
    </location>
</feature>
<reference evidence="4" key="1">
    <citation type="submission" date="2021-02" db="EMBL/GenBank/DDBJ databases">
        <authorList>
            <person name="Nowell W R."/>
        </authorList>
    </citation>
    <scope>NUCLEOTIDE SEQUENCE</scope>
</reference>
<keyword evidence="3" id="KW-0175">Coiled coil</keyword>
<dbReference type="GO" id="GO:0043161">
    <property type="term" value="P:proteasome-mediated ubiquitin-dependent protein catabolic process"/>
    <property type="evidence" value="ECO:0007669"/>
    <property type="project" value="TreeGrafter"/>
</dbReference>
<accession>A0A814VMY9</accession>
<dbReference type="GO" id="GO:0061630">
    <property type="term" value="F:ubiquitin protein ligase activity"/>
    <property type="evidence" value="ECO:0007669"/>
    <property type="project" value="TreeGrafter"/>
</dbReference>
<dbReference type="InterPro" id="IPR050952">
    <property type="entry name" value="TRIM-NHL_E3_ligases"/>
</dbReference>
<feature type="coiled-coil region" evidence="3">
    <location>
        <begin position="95"/>
        <end position="122"/>
    </location>
</feature>
<feature type="repeat" description="NHL" evidence="2">
    <location>
        <begin position="433"/>
        <end position="464"/>
    </location>
</feature>
<evidence type="ECO:0000313" key="4">
    <source>
        <dbReference type="EMBL" id="CAF1189402.1"/>
    </source>
</evidence>
<dbReference type="GO" id="GO:0000209">
    <property type="term" value="P:protein polyubiquitination"/>
    <property type="evidence" value="ECO:0007669"/>
    <property type="project" value="TreeGrafter"/>
</dbReference>
<protein>
    <submittedName>
        <fullName evidence="4">Uncharacterized protein</fullName>
    </submittedName>
</protein>